<gene>
    <name evidence="15" type="ORF">DRE_04427</name>
</gene>
<keyword evidence="16" id="KW-1185">Reference proteome</keyword>
<dbReference type="UniPathway" id="UPA00196"/>
<feature type="chain" id="PRO_5004895527" description="Mannosyltransferase" evidence="13">
    <location>
        <begin position="25"/>
        <end position="880"/>
    </location>
</feature>
<evidence type="ECO:0000256" key="10">
    <source>
        <dbReference type="ARBA" id="ARBA00023136"/>
    </source>
</evidence>
<evidence type="ECO:0000256" key="2">
    <source>
        <dbReference type="ARBA" id="ARBA00004687"/>
    </source>
</evidence>
<dbReference type="GO" id="GO:0006506">
    <property type="term" value="P:GPI anchor biosynthetic process"/>
    <property type="evidence" value="ECO:0007669"/>
    <property type="project" value="UniProtKB-UniPathway"/>
</dbReference>
<keyword evidence="10 12" id="KW-0472">Membrane</keyword>
<dbReference type="EMBL" id="KI966419">
    <property type="protein sequence ID" value="EWC46256.1"/>
    <property type="molecule type" value="Genomic_DNA"/>
</dbReference>
<reference evidence="15 16" key="1">
    <citation type="submission" date="2013-05" db="EMBL/GenBank/DDBJ databases">
        <title>Drechslerella stenobrocha genome reveals carnivorous origination and mechanical trapping mechanism of predatory fungi.</title>
        <authorList>
            <person name="Liu X."/>
            <person name="Zhang W."/>
            <person name="Liu K."/>
        </authorList>
    </citation>
    <scope>NUCLEOTIDE SEQUENCE [LARGE SCALE GENOMIC DNA]</scope>
    <source>
        <strain evidence="15 16">248</strain>
    </source>
</reference>
<comment type="pathway">
    <text evidence="2">Glycolipid biosynthesis; glycosylphosphatidylinositol-anchor biosynthesis.</text>
</comment>
<evidence type="ECO:0000256" key="5">
    <source>
        <dbReference type="ARBA" id="ARBA00022676"/>
    </source>
</evidence>
<evidence type="ECO:0000256" key="3">
    <source>
        <dbReference type="ARBA" id="ARBA00006065"/>
    </source>
</evidence>
<evidence type="ECO:0000256" key="12">
    <source>
        <dbReference type="RuleBase" id="RU363075"/>
    </source>
</evidence>
<dbReference type="Proteomes" id="UP000024837">
    <property type="component" value="Unassembled WGS sequence"/>
</dbReference>
<comment type="function">
    <text evidence="11">Mannosyltransferase involved in glycosylphosphatidylinositol-anchor biosynthesis. Transfers the third mannose to Man2-GlcN-acyl-PI during GPI precursor assembly.</text>
</comment>
<dbReference type="InterPro" id="IPR000192">
    <property type="entry name" value="Aminotrans_V_dom"/>
</dbReference>
<evidence type="ECO:0000256" key="8">
    <source>
        <dbReference type="ARBA" id="ARBA00022824"/>
    </source>
</evidence>
<dbReference type="Gene3D" id="3.90.1150.10">
    <property type="entry name" value="Aspartate Aminotransferase, domain 1"/>
    <property type="match status" value="1"/>
</dbReference>
<keyword evidence="13" id="KW-0732">Signal</keyword>
<keyword evidence="7 12" id="KW-0812">Transmembrane</keyword>
<evidence type="ECO:0000313" key="16">
    <source>
        <dbReference type="Proteomes" id="UP000024837"/>
    </source>
</evidence>
<protein>
    <recommendedName>
        <fullName evidence="12">Mannosyltransferase</fullName>
        <ecNumber evidence="12">2.4.1.-</ecNumber>
    </recommendedName>
</protein>
<keyword evidence="4" id="KW-0337">GPI-anchor biosynthesis</keyword>
<dbReference type="GO" id="GO:0005789">
    <property type="term" value="C:endoplasmic reticulum membrane"/>
    <property type="evidence" value="ECO:0007669"/>
    <property type="project" value="UniProtKB-SubCell"/>
</dbReference>
<dbReference type="InterPro" id="IPR015424">
    <property type="entry name" value="PyrdxlP-dep_Trfase"/>
</dbReference>
<organism evidence="15 16">
    <name type="scientific">Drechslerella stenobrocha 248</name>
    <dbReference type="NCBI Taxonomy" id="1043628"/>
    <lineage>
        <taxon>Eukaryota</taxon>
        <taxon>Fungi</taxon>
        <taxon>Dikarya</taxon>
        <taxon>Ascomycota</taxon>
        <taxon>Pezizomycotina</taxon>
        <taxon>Orbiliomycetes</taxon>
        <taxon>Orbiliales</taxon>
        <taxon>Orbiliaceae</taxon>
        <taxon>Drechslerella</taxon>
    </lineage>
</organism>
<comment type="similarity">
    <text evidence="3">Belongs to the glycosyltransferase 22 family. PIGB subfamily.</text>
</comment>
<dbReference type="EC" id="2.4.1.-" evidence="12"/>
<feature type="signal peptide" evidence="13">
    <location>
        <begin position="1"/>
        <end position="24"/>
    </location>
</feature>
<dbReference type="OrthoDB" id="416834at2759"/>
<feature type="domain" description="Aminotransferase class V" evidence="14">
    <location>
        <begin position="552"/>
        <end position="867"/>
    </location>
</feature>
<feature type="transmembrane region" description="Helical" evidence="12">
    <location>
        <begin position="353"/>
        <end position="371"/>
    </location>
</feature>
<evidence type="ECO:0000256" key="13">
    <source>
        <dbReference type="SAM" id="SignalP"/>
    </source>
</evidence>
<keyword evidence="9 12" id="KW-1133">Transmembrane helix</keyword>
<feature type="transmembrane region" description="Helical" evidence="12">
    <location>
        <begin position="180"/>
        <end position="204"/>
    </location>
</feature>
<dbReference type="PANTHER" id="PTHR22760:SF4">
    <property type="entry name" value="GPI MANNOSYLTRANSFERASE 3"/>
    <property type="match status" value="1"/>
</dbReference>
<dbReference type="HOGENOM" id="CLU_327056_0_0_1"/>
<keyword evidence="5 12" id="KW-0328">Glycosyltransferase</keyword>
<dbReference type="Gene3D" id="3.40.640.10">
    <property type="entry name" value="Type I PLP-dependent aspartate aminotransferase-like (Major domain)"/>
    <property type="match status" value="1"/>
</dbReference>
<evidence type="ECO:0000256" key="11">
    <source>
        <dbReference type="ARBA" id="ARBA00024708"/>
    </source>
</evidence>
<proteinExistence type="inferred from homology"/>
<feature type="transmembrane region" description="Helical" evidence="12">
    <location>
        <begin position="216"/>
        <end position="239"/>
    </location>
</feature>
<dbReference type="AlphaFoldDB" id="W7HQ27"/>
<keyword evidence="6" id="KW-0808">Transferase</keyword>
<dbReference type="PANTHER" id="PTHR22760">
    <property type="entry name" value="GLYCOSYLTRANSFERASE"/>
    <property type="match status" value="1"/>
</dbReference>
<evidence type="ECO:0000256" key="6">
    <source>
        <dbReference type="ARBA" id="ARBA00022679"/>
    </source>
</evidence>
<evidence type="ECO:0000256" key="1">
    <source>
        <dbReference type="ARBA" id="ARBA00004477"/>
    </source>
</evidence>
<evidence type="ECO:0000256" key="7">
    <source>
        <dbReference type="ARBA" id="ARBA00022692"/>
    </source>
</evidence>
<keyword evidence="8 12" id="KW-0256">Endoplasmic reticulum</keyword>
<sequence>MPSTFASSTATVFLTVLGIRLLNALTLSTFFQPDEYFQSLEVAASWRPDSPSYVTWEWHHGLRSVLYPRVFQAVYLVVDAVSHTLGLSPAVNAELLVVAPKVIGAVTAAVGDLYTGLLARKLWGDGAGNYALLFSICSAWNWFCFTRTFSNCLETTLTVIGMSYWPWRSFNARDLSLASLFAAISFTVRPTNGLISWAIGALLLEKLPSLKGQATAVYQIGIISGAVLLVNAAIDYGFYNRITFPFVEFYRLNVTQSISEFYGVSPWHYYYSQGMPLLLTGYLPLALFSLYKGLLSSNSSVRHLTVLANFVPLAFMITKHKEVRFLYPLLPMFHALMAGVGLPALPRNWNRKWVVSAMVIINLPIAYYTGYIHQRGVVDVVNWLRVEHYSDHQSQVERPSSAARIGFLMPCHSTPFGSHLWNAALKSKAGEQTMSAWFLTCEPPVGLSIEERKEYLDEADQFYANATMWLAEKFGPPPMKVDEAVVEPETLWPDKLITFEATAELIKGYLLVEEKIGRITNYLLRTNVQLGASYATGIKSNELVAAGLIASAKFVNADPGEVVLGGSSTQLLHNLSSALVFPPGSEIIVTNCEHETNVAPWLRLARLQGHTIKHWSLDSSKGWTLHFSDLEPLLSEKTALVAFTNCSNITGTIHDVKAIARSIKQKNPEILVSVDGVAYAPHRPIDVKDLGIDFYVFSWYKVYGPHISLLYAAPRTSKYITPLAHFFNPQETLFDKLNLAGGNYELTAALPKLVEFLTPEVWEEIAKQEEVLSKTMIDWLSTRRDATLYGTAESSSDKRVPVISFSIKGWGSKELVEGLEKQDQKYGIRWGHCYAKRLIDSFGLDKPDEGVVRVSLLFYNTVEEVEGLVKVLEQVLDTKK</sequence>
<evidence type="ECO:0000259" key="14">
    <source>
        <dbReference type="Pfam" id="PF00266"/>
    </source>
</evidence>
<feature type="transmembrane region" description="Helical" evidence="12">
    <location>
        <begin position="325"/>
        <end position="346"/>
    </location>
</feature>
<dbReference type="Pfam" id="PF00266">
    <property type="entry name" value="Aminotran_5"/>
    <property type="match status" value="1"/>
</dbReference>
<dbReference type="SUPFAM" id="SSF53383">
    <property type="entry name" value="PLP-dependent transferases"/>
    <property type="match status" value="1"/>
</dbReference>
<evidence type="ECO:0000256" key="9">
    <source>
        <dbReference type="ARBA" id="ARBA00022989"/>
    </source>
</evidence>
<dbReference type="InterPro" id="IPR015421">
    <property type="entry name" value="PyrdxlP-dep_Trfase_major"/>
</dbReference>
<dbReference type="InterPro" id="IPR015422">
    <property type="entry name" value="PyrdxlP-dep_Trfase_small"/>
</dbReference>
<dbReference type="InterPro" id="IPR005599">
    <property type="entry name" value="GPI_mannosylTrfase"/>
</dbReference>
<evidence type="ECO:0000256" key="4">
    <source>
        <dbReference type="ARBA" id="ARBA00022502"/>
    </source>
</evidence>
<dbReference type="Pfam" id="PF03901">
    <property type="entry name" value="Glyco_transf_22"/>
    <property type="match status" value="1"/>
</dbReference>
<feature type="transmembrane region" description="Helical" evidence="12">
    <location>
        <begin position="303"/>
        <end position="319"/>
    </location>
</feature>
<dbReference type="GO" id="GO:0000026">
    <property type="term" value="F:alpha-1,2-mannosyltransferase activity"/>
    <property type="evidence" value="ECO:0007669"/>
    <property type="project" value="TreeGrafter"/>
</dbReference>
<accession>W7HQ27</accession>
<feature type="transmembrane region" description="Helical" evidence="12">
    <location>
        <begin position="269"/>
        <end position="291"/>
    </location>
</feature>
<name>W7HQ27_9PEZI</name>
<evidence type="ECO:0000313" key="15">
    <source>
        <dbReference type="EMBL" id="EWC46256.1"/>
    </source>
</evidence>
<comment type="subcellular location">
    <subcellularLocation>
        <location evidence="1 12">Endoplasmic reticulum membrane</location>
        <topology evidence="1 12">Multi-pass membrane protein</topology>
    </subcellularLocation>
</comment>